<comment type="caution">
    <text evidence="5">The sequence shown here is derived from an EMBL/GenBank/DDBJ whole genome shotgun (WGS) entry which is preliminary data.</text>
</comment>
<evidence type="ECO:0000256" key="1">
    <source>
        <dbReference type="ARBA" id="ARBA00010634"/>
    </source>
</evidence>
<comment type="similarity">
    <text evidence="1">Belongs to the MlaA family.</text>
</comment>
<evidence type="ECO:0000313" key="6">
    <source>
        <dbReference type="Proteomes" id="UP001595593"/>
    </source>
</evidence>
<evidence type="ECO:0000256" key="4">
    <source>
        <dbReference type="SAM" id="SignalP"/>
    </source>
</evidence>
<protein>
    <submittedName>
        <fullName evidence="5">VacJ family lipoprotein</fullName>
    </submittedName>
</protein>
<dbReference type="PANTHER" id="PTHR30035:SF3">
    <property type="entry name" value="INTERMEMBRANE PHOSPHOLIPID TRANSPORT SYSTEM LIPOPROTEIN MLAA"/>
    <property type="match status" value="1"/>
</dbReference>
<reference evidence="6" key="1">
    <citation type="journal article" date="2019" name="Int. J. Syst. Evol. Microbiol.">
        <title>The Global Catalogue of Microorganisms (GCM) 10K type strain sequencing project: providing services to taxonomists for standard genome sequencing and annotation.</title>
        <authorList>
            <consortium name="The Broad Institute Genomics Platform"/>
            <consortium name="The Broad Institute Genome Sequencing Center for Infectious Disease"/>
            <person name="Wu L."/>
            <person name="Ma J."/>
        </authorList>
    </citation>
    <scope>NUCLEOTIDE SEQUENCE [LARGE SCALE GENOMIC DNA]</scope>
    <source>
        <strain evidence="6">KCTC 52094</strain>
    </source>
</reference>
<dbReference type="PRINTS" id="PR01805">
    <property type="entry name" value="VACJLIPOPROT"/>
</dbReference>
<feature type="region of interest" description="Disordered" evidence="3">
    <location>
        <begin position="248"/>
        <end position="275"/>
    </location>
</feature>
<organism evidence="5 6">
    <name type="scientific">Teichococcus globiformis</name>
    <dbReference type="NCBI Taxonomy" id="2307229"/>
    <lineage>
        <taxon>Bacteria</taxon>
        <taxon>Pseudomonadati</taxon>
        <taxon>Pseudomonadota</taxon>
        <taxon>Alphaproteobacteria</taxon>
        <taxon>Acetobacterales</taxon>
        <taxon>Roseomonadaceae</taxon>
        <taxon>Roseomonas</taxon>
    </lineage>
</organism>
<name>A0ABV7G4I7_9PROT</name>
<dbReference type="RefSeq" id="WP_379597685.1">
    <property type="nucleotide sequence ID" value="NZ_JBHRTN010000018.1"/>
</dbReference>
<proteinExistence type="inferred from homology"/>
<accession>A0ABV7G4I7</accession>
<evidence type="ECO:0000256" key="2">
    <source>
        <dbReference type="ARBA" id="ARBA00022729"/>
    </source>
</evidence>
<evidence type="ECO:0000256" key="3">
    <source>
        <dbReference type="SAM" id="MobiDB-lite"/>
    </source>
</evidence>
<keyword evidence="6" id="KW-1185">Reference proteome</keyword>
<gene>
    <name evidence="5" type="ORF">ACFOD4_15125</name>
</gene>
<dbReference type="Proteomes" id="UP001595593">
    <property type="component" value="Unassembled WGS sequence"/>
</dbReference>
<dbReference type="InterPro" id="IPR007428">
    <property type="entry name" value="MlaA"/>
</dbReference>
<feature type="signal peptide" evidence="4">
    <location>
        <begin position="1"/>
        <end position="27"/>
    </location>
</feature>
<dbReference type="PANTHER" id="PTHR30035">
    <property type="entry name" value="LIPOPROTEIN VACJ-RELATED"/>
    <property type="match status" value="1"/>
</dbReference>
<sequence>MPQLRRFRMAKPGALLLAGLLALSACATRPPASEPEALAEYQQNNDPLEPMNRGLFVVHNGIDTVLLRPAAEFYRFLVPPPVRGGVRNALANLRTPVILVNDVLQGSAERAGTTLARFAINSTIGVAGLFDVARDFGLPGHTEDFGQTLAVWGLGEGPYLFIPVLGPSNPRDLAGFGVDMAADPMTWVVANPNNDSAWETASWIRTGLTAVDTRESLIEAIDSVNETSLDPYATLRSAYRQRRAQEIRNGGDNAAGSDALGTGLGAGGSSYAPPR</sequence>
<dbReference type="EMBL" id="JBHRTN010000018">
    <property type="protein sequence ID" value="MFC3126396.1"/>
    <property type="molecule type" value="Genomic_DNA"/>
</dbReference>
<feature type="chain" id="PRO_5046555790" evidence="4">
    <location>
        <begin position="28"/>
        <end position="275"/>
    </location>
</feature>
<keyword evidence="5" id="KW-0449">Lipoprotein</keyword>
<dbReference type="Pfam" id="PF04333">
    <property type="entry name" value="MlaA"/>
    <property type="match status" value="1"/>
</dbReference>
<keyword evidence="2 4" id="KW-0732">Signal</keyword>
<evidence type="ECO:0000313" key="5">
    <source>
        <dbReference type="EMBL" id="MFC3126396.1"/>
    </source>
</evidence>
<dbReference type="PROSITE" id="PS51257">
    <property type="entry name" value="PROKAR_LIPOPROTEIN"/>
    <property type="match status" value="1"/>
</dbReference>